<evidence type="ECO:0000313" key="1">
    <source>
        <dbReference type="EMBL" id="OGY55802.1"/>
    </source>
</evidence>
<sequence>MTLTIDPTIYSFKFKKEEPLYTFSSDLNILSVNAKMYDGTDFFMKSNGSRFLNLTKLSGKAYSLNWDTTKTLSEFYPATIALYERLCQDPKLVSEKERKMFDKVLCCTVGKDTSEYSLEEYIHYSPPIAAFIQSDFAGGSGILKVPTIYCDIGFDNFPGLKRAAILSGQDLSTHIPSFIRATSLFSLGREDEQVLEAMVSYFLNEKIFKKTKQ</sequence>
<name>A0A1G1YTW7_9BACT</name>
<reference evidence="1 2" key="1">
    <citation type="journal article" date="2016" name="Nat. Commun.">
        <title>Thousands of microbial genomes shed light on interconnected biogeochemical processes in an aquifer system.</title>
        <authorList>
            <person name="Anantharaman K."/>
            <person name="Brown C.T."/>
            <person name="Hug L.A."/>
            <person name="Sharon I."/>
            <person name="Castelle C.J."/>
            <person name="Probst A.J."/>
            <person name="Thomas B.C."/>
            <person name="Singh A."/>
            <person name="Wilkins M.J."/>
            <person name="Karaoz U."/>
            <person name="Brodie E.L."/>
            <person name="Williams K.H."/>
            <person name="Hubbard S.S."/>
            <person name="Banfield J.F."/>
        </authorList>
    </citation>
    <scope>NUCLEOTIDE SEQUENCE [LARGE SCALE GENOMIC DNA]</scope>
</reference>
<dbReference type="EMBL" id="MHIN01000004">
    <property type="protein sequence ID" value="OGY55802.1"/>
    <property type="molecule type" value="Genomic_DNA"/>
</dbReference>
<gene>
    <name evidence="1" type="ORF">A2912_01100</name>
</gene>
<comment type="caution">
    <text evidence="1">The sequence shown here is derived from an EMBL/GenBank/DDBJ whole genome shotgun (WGS) entry which is preliminary data.</text>
</comment>
<organism evidence="1 2">
    <name type="scientific">Candidatus Buchananbacteria bacterium RIFCSPLOWO2_01_FULL_40_23b</name>
    <dbReference type="NCBI Taxonomy" id="1797544"/>
    <lineage>
        <taxon>Bacteria</taxon>
        <taxon>Candidatus Buchananiibacteriota</taxon>
    </lineage>
</organism>
<dbReference type="AlphaFoldDB" id="A0A1G1YTW7"/>
<dbReference type="Proteomes" id="UP000178122">
    <property type="component" value="Unassembled WGS sequence"/>
</dbReference>
<proteinExistence type="predicted"/>
<evidence type="ECO:0000313" key="2">
    <source>
        <dbReference type="Proteomes" id="UP000178122"/>
    </source>
</evidence>
<protein>
    <submittedName>
        <fullName evidence="1">Uncharacterized protein</fullName>
    </submittedName>
</protein>
<accession>A0A1G1YTW7</accession>